<sequence>MTTMNRLDKYFEKEEKGAKGLYVHIPFCHKKCYYCDFLTFPGQEKRMDSYISNLLKEMEIYQNKYGKILIDSVFLGGGSPSYLSLDNLDKLLKGIHENFNLNSKIEFTIEMNPEDVRQDKLKILKDYGVNRISLGVQTFDENILKILGRVHKSSDVIEAIDLLNKNSFANINLDMIYSLPLQEEKNLENDLKIISYLSPNHLSYYSLILEENTYLHRLVRENKISLNDDEMDRNFYHKIVTSLEEIGLKRYEISNFAKESYESVHNKKYWQMKEVLGIGMGASGFYKKARYKNVCNFKKYGEMINDGVLPIGDYSEYNLKELRTDYIITNMRLKEGINLKNYEEIFGISLLKERERKIKEYLDEGFLILMDNNLFFSLDGVDISNHILVDLI</sequence>
<proteinExistence type="inferred from homology"/>
<keyword evidence="3" id="KW-0411">Iron-sulfur</keyword>
<reference evidence="5 6" key="1">
    <citation type="submission" date="2024-01" db="EMBL/GenBank/DDBJ databases">
        <title>Complete genome sequence of Citroniella saccharovorans strain M6.X9, isolated from human fecal sample.</title>
        <authorList>
            <person name="Cheng G."/>
            <person name="Westerholm M."/>
            <person name="Schnurer A."/>
        </authorList>
    </citation>
    <scope>NUCLEOTIDE SEQUENCE [LARGE SCALE GENOMIC DNA]</scope>
    <source>
        <strain evidence="5 6">DSM 29873</strain>
    </source>
</reference>
<organism evidence="5 6">
    <name type="scientific">Citroniella saccharovorans</name>
    <dbReference type="NCBI Taxonomy" id="2053367"/>
    <lineage>
        <taxon>Bacteria</taxon>
        <taxon>Bacillati</taxon>
        <taxon>Bacillota</taxon>
        <taxon>Tissierellia</taxon>
        <taxon>Tissierellales</taxon>
        <taxon>Peptoniphilaceae</taxon>
        <taxon>Citroniella</taxon>
    </lineage>
</organism>
<keyword evidence="3" id="KW-0349">Heme</keyword>
<dbReference type="SFLD" id="SFLDF00288">
    <property type="entry name" value="HemN-like__clustered_with_nucl"/>
    <property type="match status" value="1"/>
</dbReference>
<dbReference type="InterPro" id="IPR058240">
    <property type="entry name" value="rSAM_sf"/>
</dbReference>
<keyword evidence="3" id="KW-0963">Cytoplasm</keyword>
<dbReference type="GO" id="GO:0004109">
    <property type="term" value="F:coproporphyrinogen oxidase activity"/>
    <property type="evidence" value="ECO:0007669"/>
    <property type="project" value="InterPro"/>
</dbReference>
<keyword evidence="3" id="KW-0479">Metal-binding</keyword>
<comment type="similarity">
    <text evidence="1">Belongs to the anaerobic coproporphyrinogen-III oxidase family. HemW subfamily.</text>
</comment>
<dbReference type="SUPFAM" id="SSF102114">
    <property type="entry name" value="Radical SAM enzymes"/>
    <property type="match status" value="1"/>
</dbReference>
<dbReference type="InterPro" id="IPR004559">
    <property type="entry name" value="HemW-like"/>
</dbReference>
<comment type="function">
    <text evidence="3">Probably acts as a heme chaperone, transferring heme to an unknown acceptor. Binds one molecule of heme per monomer, possibly covalently. Binds 1 [4Fe-4S] cluster. The cluster is coordinated with 3 cysteines and an exchangeable S-adenosyl-L-methionine.</text>
</comment>
<keyword evidence="3" id="KW-0408">Iron</keyword>
<dbReference type="InterPro" id="IPR010723">
    <property type="entry name" value="HemN_C"/>
</dbReference>
<dbReference type="Gene3D" id="3.80.30.20">
    <property type="entry name" value="tm_1862 like domain"/>
    <property type="match status" value="1"/>
</dbReference>
<evidence type="ECO:0000259" key="4">
    <source>
        <dbReference type="PROSITE" id="PS51918"/>
    </source>
</evidence>
<dbReference type="InterPro" id="IPR007197">
    <property type="entry name" value="rSAM"/>
</dbReference>
<dbReference type="SFLD" id="SFLDS00029">
    <property type="entry name" value="Radical_SAM"/>
    <property type="match status" value="2"/>
</dbReference>
<evidence type="ECO:0000313" key="5">
    <source>
        <dbReference type="EMBL" id="MEB3429925.1"/>
    </source>
</evidence>
<keyword evidence="6" id="KW-1185">Reference proteome</keyword>
<evidence type="ECO:0000256" key="2">
    <source>
        <dbReference type="ARBA" id="ARBA00017228"/>
    </source>
</evidence>
<dbReference type="GO" id="GO:0005737">
    <property type="term" value="C:cytoplasm"/>
    <property type="evidence" value="ECO:0007669"/>
    <property type="project" value="UniProtKB-SubCell"/>
</dbReference>
<dbReference type="Pfam" id="PF04055">
    <property type="entry name" value="Radical_SAM"/>
    <property type="match status" value="1"/>
</dbReference>
<accession>A0AAW9MV40</accession>
<dbReference type="NCBIfam" id="TIGR00539">
    <property type="entry name" value="hemN_rel"/>
    <property type="match status" value="1"/>
</dbReference>
<dbReference type="SFLD" id="SFLDF00562">
    <property type="entry name" value="HemN-like__clustered_with_heat"/>
    <property type="match status" value="1"/>
</dbReference>
<dbReference type="AlphaFoldDB" id="A0AAW9MV40"/>
<dbReference type="GO" id="GO:0046872">
    <property type="term" value="F:metal ion binding"/>
    <property type="evidence" value="ECO:0007669"/>
    <property type="project" value="UniProtKB-UniRule"/>
</dbReference>
<dbReference type="SMART" id="SM00729">
    <property type="entry name" value="Elp3"/>
    <property type="match status" value="1"/>
</dbReference>
<dbReference type="RefSeq" id="WP_378143100.1">
    <property type="nucleotide sequence ID" value="NZ_JBHSDW010000039.1"/>
</dbReference>
<keyword evidence="3" id="KW-0143">Chaperone</keyword>
<keyword evidence="3" id="KW-0004">4Fe-4S</keyword>
<keyword evidence="3" id="KW-0949">S-adenosyl-L-methionine</keyword>
<evidence type="ECO:0000313" key="6">
    <source>
        <dbReference type="Proteomes" id="UP001357733"/>
    </source>
</evidence>
<evidence type="ECO:0000256" key="3">
    <source>
        <dbReference type="RuleBase" id="RU364116"/>
    </source>
</evidence>
<dbReference type="Proteomes" id="UP001357733">
    <property type="component" value="Unassembled WGS sequence"/>
</dbReference>
<dbReference type="CDD" id="cd01335">
    <property type="entry name" value="Radical_SAM"/>
    <property type="match status" value="1"/>
</dbReference>
<dbReference type="PROSITE" id="PS51918">
    <property type="entry name" value="RADICAL_SAM"/>
    <property type="match status" value="1"/>
</dbReference>
<evidence type="ECO:0000256" key="1">
    <source>
        <dbReference type="ARBA" id="ARBA00006100"/>
    </source>
</evidence>
<dbReference type="GO" id="GO:0006779">
    <property type="term" value="P:porphyrin-containing compound biosynthetic process"/>
    <property type="evidence" value="ECO:0007669"/>
    <property type="project" value="InterPro"/>
</dbReference>
<dbReference type="GO" id="GO:0051539">
    <property type="term" value="F:4 iron, 4 sulfur cluster binding"/>
    <property type="evidence" value="ECO:0007669"/>
    <property type="project" value="UniProtKB-UniRule"/>
</dbReference>
<comment type="caution">
    <text evidence="5">The sequence shown here is derived from an EMBL/GenBank/DDBJ whole genome shotgun (WGS) entry which is preliminary data.</text>
</comment>
<dbReference type="InterPro" id="IPR023404">
    <property type="entry name" value="rSAM_horseshoe"/>
</dbReference>
<dbReference type="SFLD" id="SFLDG01082">
    <property type="entry name" value="B12-binding_domain_containing"/>
    <property type="match status" value="1"/>
</dbReference>
<dbReference type="SFLD" id="SFLDG01065">
    <property type="entry name" value="anaerobic_coproporphyrinogen-I"/>
    <property type="match status" value="2"/>
</dbReference>
<dbReference type="InterPro" id="IPR006638">
    <property type="entry name" value="Elp3/MiaA/NifB-like_rSAM"/>
</dbReference>
<dbReference type="PANTHER" id="PTHR13932">
    <property type="entry name" value="COPROPORPHYRINIGEN III OXIDASE"/>
    <property type="match status" value="1"/>
</dbReference>
<name>A0AAW9MV40_9FIRM</name>
<protein>
    <recommendedName>
        <fullName evidence="2 3">Heme chaperone HemW</fullName>
    </recommendedName>
</protein>
<dbReference type="Pfam" id="PF06969">
    <property type="entry name" value="HemN_C"/>
    <property type="match status" value="1"/>
</dbReference>
<dbReference type="InterPro" id="IPR034505">
    <property type="entry name" value="Coproporphyrinogen-III_oxidase"/>
</dbReference>
<comment type="subcellular location">
    <subcellularLocation>
        <location evidence="3">Cytoplasm</location>
    </subcellularLocation>
</comment>
<feature type="domain" description="Radical SAM core" evidence="4">
    <location>
        <begin position="13"/>
        <end position="249"/>
    </location>
</feature>
<gene>
    <name evidence="5" type="primary">hemW</name>
    <name evidence="5" type="ORF">VLK81_07880</name>
</gene>
<dbReference type="EMBL" id="JAYKOT010000003">
    <property type="protein sequence ID" value="MEB3429925.1"/>
    <property type="molecule type" value="Genomic_DNA"/>
</dbReference>
<dbReference type="PANTHER" id="PTHR13932:SF5">
    <property type="entry name" value="RADICAL S-ADENOSYL METHIONINE DOMAIN-CONTAINING PROTEIN 1, MITOCHONDRIAL"/>
    <property type="match status" value="1"/>
</dbReference>